<gene>
    <name evidence="2" type="ORF">AZE42_03748</name>
</gene>
<dbReference type="PROSITE" id="PS50294">
    <property type="entry name" value="WD_REPEATS_REGION"/>
    <property type="match status" value="1"/>
</dbReference>
<dbReference type="EMBL" id="LVVM01001188">
    <property type="protein sequence ID" value="OJA19079.1"/>
    <property type="molecule type" value="Genomic_DNA"/>
</dbReference>
<dbReference type="InterPro" id="IPR015943">
    <property type="entry name" value="WD40/YVTN_repeat-like_dom_sf"/>
</dbReference>
<organism evidence="2 3">
    <name type="scientific">Rhizopogon vesiculosus</name>
    <dbReference type="NCBI Taxonomy" id="180088"/>
    <lineage>
        <taxon>Eukaryota</taxon>
        <taxon>Fungi</taxon>
        <taxon>Dikarya</taxon>
        <taxon>Basidiomycota</taxon>
        <taxon>Agaricomycotina</taxon>
        <taxon>Agaricomycetes</taxon>
        <taxon>Agaricomycetidae</taxon>
        <taxon>Boletales</taxon>
        <taxon>Suillineae</taxon>
        <taxon>Rhizopogonaceae</taxon>
        <taxon>Rhizopogon</taxon>
    </lineage>
</organism>
<evidence type="ECO:0000313" key="3">
    <source>
        <dbReference type="Proteomes" id="UP000183567"/>
    </source>
</evidence>
<proteinExistence type="predicted"/>
<dbReference type="AlphaFoldDB" id="A0A1J8QEJ2"/>
<keyword evidence="3" id="KW-1185">Reference proteome</keyword>
<name>A0A1J8QEJ2_9AGAM</name>
<protein>
    <submittedName>
        <fullName evidence="2">Uncharacterized protein</fullName>
    </submittedName>
</protein>
<dbReference type="PANTHER" id="PTHR19879:SF9">
    <property type="entry name" value="TRANSCRIPTION INITIATION FACTOR TFIID SUBUNIT 5"/>
    <property type="match status" value="1"/>
</dbReference>
<keyword evidence="1" id="KW-0853">WD repeat</keyword>
<dbReference type="OrthoDB" id="2690379at2759"/>
<dbReference type="InterPro" id="IPR036322">
    <property type="entry name" value="WD40_repeat_dom_sf"/>
</dbReference>
<dbReference type="SMART" id="SM00320">
    <property type="entry name" value="WD40"/>
    <property type="match status" value="2"/>
</dbReference>
<dbReference type="Pfam" id="PF00400">
    <property type="entry name" value="WD40"/>
    <property type="match status" value="1"/>
</dbReference>
<dbReference type="SUPFAM" id="SSF50978">
    <property type="entry name" value="WD40 repeat-like"/>
    <property type="match status" value="1"/>
</dbReference>
<evidence type="ECO:0000313" key="2">
    <source>
        <dbReference type="EMBL" id="OJA19079.1"/>
    </source>
</evidence>
<dbReference type="InterPro" id="IPR001680">
    <property type="entry name" value="WD40_rpt"/>
</dbReference>
<sequence length="146" mass="16455">MESTHKGMHRKIQVSDHSGMEFLTRVDTRWYTPSLRRLNVGDPWSGHSNQIHSIAVSPTGRLVASASQDSHVRLWCLSHRRAIAIFKASNEMYTVSFSMDGKHILCGGKDVIITEWAVPGDALQHALEDHAMNKVSSHWFPSFAFL</sequence>
<dbReference type="PROSITE" id="PS50082">
    <property type="entry name" value="WD_REPEATS_2"/>
    <property type="match status" value="1"/>
</dbReference>
<accession>A0A1J8QEJ2</accession>
<dbReference type="STRING" id="180088.A0A1J8QEJ2"/>
<feature type="repeat" description="WD" evidence="1">
    <location>
        <begin position="44"/>
        <end position="85"/>
    </location>
</feature>
<dbReference type="Gene3D" id="2.130.10.10">
    <property type="entry name" value="YVTN repeat-like/Quinoprotein amine dehydrogenase"/>
    <property type="match status" value="1"/>
</dbReference>
<dbReference type="PANTHER" id="PTHR19879">
    <property type="entry name" value="TRANSCRIPTION INITIATION FACTOR TFIID"/>
    <property type="match status" value="1"/>
</dbReference>
<dbReference type="Proteomes" id="UP000183567">
    <property type="component" value="Unassembled WGS sequence"/>
</dbReference>
<reference evidence="2 3" key="1">
    <citation type="submission" date="2016-03" db="EMBL/GenBank/DDBJ databases">
        <title>Comparative genomics of the ectomycorrhizal sister species Rhizopogon vinicolor and Rhizopogon vesiculosus (Basidiomycota: Boletales) reveals a divergence of the mating type B locus.</title>
        <authorList>
            <person name="Mujic A.B."/>
            <person name="Kuo A."/>
            <person name="Tritt A."/>
            <person name="Lipzen A."/>
            <person name="Chen C."/>
            <person name="Johnson J."/>
            <person name="Sharma A."/>
            <person name="Barry K."/>
            <person name="Grigoriev I.V."/>
            <person name="Spatafora J.W."/>
        </authorList>
    </citation>
    <scope>NUCLEOTIDE SEQUENCE [LARGE SCALE GENOMIC DNA]</scope>
    <source>
        <strain evidence="2 3">AM-OR11-056</strain>
    </source>
</reference>
<comment type="caution">
    <text evidence="2">The sequence shown here is derived from an EMBL/GenBank/DDBJ whole genome shotgun (WGS) entry which is preliminary data.</text>
</comment>
<evidence type="ECO:0000256" key="1">
    <source>
        <dbReference type="PROSITE-ProRule" id="PRU00221"/>
    </source>
</evidence>